<dbReference type="InterPro" id="IPR002554">
    <property type="entry name" value="PP2A_B56"/>
</dbReference>
<dbReference type="RefSeq" id="XP_070853937.1">
    <property type="nucleotide sequence ID" value="XM_070997836.1"/>
</dbReference>
<dbReference type="SUPFAM" id="SSF48371">
    <property type="entry name" value="ARM repeat"/>
    <property type="match status" value="1"/>
</dbReference>
<dbReference type="InterPro" id="IPR011989">
    <property type="entry name" value="ARM-like"/>
</dbReference>
<comment type="similarity">
    <text evidence="1">Belongs to the phosphatase 2A regulatory subunit B56 family.</text>
</comment>
<name>A0ABM4TVD4_DROSZ</name>
<evidence type="ECO:0000313" key="2">
    <source>
        <dbReference type="Proteomes" id="UP001652628"/>
    </source>
</evidence>
<dbReference type="Gene3D" id="1.25.10.10">
    <property type="entry name" value="Leucine-rich Repeat Variant"/>
    <property type="match status" value="1"/>
</dbReference>
<sequence>MSDSLAIVNPDSPPKEKLDIDIVSKDQEDLAKRQLTFELFSRFLECTDYDMIEKREIDQMIIVKLLESLDSKDAGEREFTKILLRRIYFKFDPLRPYIRHEINNVFYRFIHETENINGMTELMEFLNEVFRKCNDLPNDEQKNLLIKIIVPLHKAQSLITYFIPMMKCTLLLLHGNSKVMGDYINGLLKIWPMVSSEKEMMFLDEIYKIMEKIGKEEFEQIQLPMFRRIAKCLASPHMSVAERALRMWSHQNIVAHIISNNEVILPVMFPTLYQVSKEHWSDEVRDLVYSITKLFLKMNEKLFNELNKNFKSEREKEKALELEREERWNKVMEMQSNRSQCLSVDIDLNSGLVDHLKELVID</sequence>
<dbReference type="PANTHER" id="PTHR10257">
    <property type="entry name" value="SERINE/THREONINE PROTEIN PHOSPHATASE 2A PP2A REGULATORY SUBUNIT B"/>
    <property type="match status" value="1"/>
</dbReference>
<accession>A0ABM4TVD4</accession>
<organism evidence="2 3">
    <name type="scientific">Drosophila suzukii</name>
    <name type="common">Spotted-wing drosophila fruit fly</name>
    <dbReference type="NCBI Taxonomy" id="28584"/>
    <lineage>
        <taxon>Eukaryota</taxon>
        <taxon>Metazoa</taxon>
        <taxon>Ecdysozoa</taxon>
        <taxon>Arthropoda</taxon>
        <taxon>Hexapoda</taxon>
        <taxon>Insecta</taxon>
        <taxon>Pterygota</taxon>
        <taxon>Neoptera</taxon>
        <taxon>Endopterygota</taxon>
        <taxon>Diptera</taxon>
        <taxon>Brachycera</taxon>
        <taxon>Muscomorpha</taxon>
        <taxon>Ephydroidea</taxon>
        <taxon>Drosophilidae</taxon>
        <taxon>Drosophila</taxon>
        <taxon>Sophophora</taxon>
    </lineage>
</organism>
<gene>
    <name evidence="3" type="primary">LOC136117270</name>
</gene>
<protein>
    <submittedName>
        <fullName evidence="3">Serine/threonine-protein phosphatase 2A 56 kDa regulatory subunit alpha isoform</fullName>
    </submittedName>
</protein>
<proteinExistence type="inferred from homology"/>
<evidence type="ECO:0000313" key="3">
    <source>
        <dbReference type="RefSeq" id="XP_070853937.1"/>
    </source>
</evidence>
<reference evidence="3" key="1">
    <citation type="submission" date="2025-08" db="UniProtKB">
        <authorList>
            <consortium name="RefSeq"/>
        </authorList>
    </citation>
    <scope>IDENTIFICATION</scope>
</reference>
<dbReference type="Proteomes" id="UP001652628">
    <property type="component" value="Chromosome X"/>
</dbReference>
<dbReference type="GeneID" id="136117270"/>
<evidence type="ECO:0000256" key="1">
    <source>
        <dbReference type="ARBA" id="ARBA00009745"/>
    </source>
</evidence>
<dbReference type="InterPro" id="IPR016024">
    <property type="entry name" value="ARM-type_fold"/>
</dbReference>
<keyword evidence="2" id="KW-1185">Reference proteome</keyword>
<dbReference type="Pfam" id="PF01603">
    <property type="entry name" value="B56"/>
    <property type="match status" value="1"/>
</dbReference>
<dbReference type="PANTHER" id="PTHR10257:SF3">
    <property type="entry name" value="SERINE_THREONINE-PROTEIN PHOSPHATASE 2A 56 KDA REGULATORY SUBUNIT GAMMA ISOFORM"/>
    <property type="match status" value="1"/>
</dbReference>